<dbReference type="AlphaFoldDB" id="A0A2P2CA23"/>
<evidence type="ECO:0000259" key="1">
    <source>
        <dbReference type="Pfam" id="PF12697"/>
    </source>
</evidence>
<dbReference type="Gene3D" id="3.40.50.1820">
    <property type="entry name" value="alpha/beta hydrolase"/>
    <property type="match status" value="1"/>
</dbReference>
<keyword evidence="2" id="KW-0378">Hydrolase</keyword>
<name>A0A2P2CA23_9ZZZZ</name>
<accession>A0A2P2CA23</accession>
<dbReference type="PANTHER" id="PTHR46438">
    <property type="entry name" value="ALPHA/BETA-HYDROLASES SUPERFAMILY PROTEIN"/>
    <property type="match status" value="1"/>
</dbReference>
<protein>
    <submittedName>
        <fullName evidence="2">Putative hydrolase</fullName>
    </submittedName>
</protein>
<dbReference type="EMBL" id="CZKA01000050">
    <property type="protein sequence ID" value="CUR58820.1"/>
    <property type="molecule type" value="Genomic_DNA"/>
</dbReference>
<dbReference type="Pfam" id="PF12697">
    <property type="entry name" value="Abhydrolase_6"/>
    <property type="match status" value="1"/>
</dbReference>
<feature type="domain" description="AB hydrolase-1" evidence="1">
    <location>
        <begin position="23"/>
        <end position="265"/>
    </location>
</feature>
<dbReference type="InterPro" id="IPR029058">
    <property type="entry name" value="AB_hydrolase_fold"/>
</dbReference>
<gene>
    <name evidence="2" type="ORF">NOCA2540061</name>
</gene>
<dbReference type="SUPFAM" id="SSF53474">
    <property type="entry name" value="alpha/beta-Hydrolases"/>
    <property type="match status" value="1"/>
</dbReference>
<evidence type="ECO:0000313" key="2">
    <source>
        <dbReference type="EMBL" id="CUR58820.1"/>
    </source>
</evidence>
<sequence>MTEFLELTHGTLAYEVEGDGPLLVLAHGMGDGRASYRFVTPQLVAAGYRVAVLDLRGCGDSSADWPGYSRTDIAGDLVALVRHLGGPAVIVGQSISGGAATIAAAQAPELVQGIVELAPFTRQQSVRLGDLRVRRYRQGMTRLALAVGVNSVSWWQRYLDLAFPGSKPADWAEQLAANRAELSRPGRMKVVRRMGQSSPTDAGEHLARVRCPALIVMGSLDPDWADPRAEGEAVVAAMTSALAELAIIEGAGHYPHTQFPTETVALVLPFLKAHARA</sequence>
<dbReference type="InterPro" id="IPR000073">
    <property type="entry name" value="AB_hydrolase_1"/>
</dbReference>
<dbReference type="InterPro" id="IPR000639">
    <property type="entry name" value="Epox_hydrolase-like"/>
</dbReference>
<dbReference type="GO" id="GO:0016787">
    <property type="term" value="F:hydrolase activity"/>
    <property type="evidence" value="ECO:0007669"/>
    <property type="project" value="UniProtKB-KW"/>
</dbReference>
<reference evidence="2" key="1">
    <citation type="submission" date="2015-08" db="EMBL/GenBank/DDBJ databases">
        <authorList>
            <person name="Babu N.S."/>
            <person name="Beckwith C.J."/>
            <person name="Beseler K.G."/>
            <person name="Brison A."/>
            <person name="Carone J.V."/>
            <person name="Caskin T.P."/>
            <person name="Diamond M."/>
            <person name="Durham M.E."/>
            <person name="Foxe J.M."/>
            <person name="Go M."/>
            <person name="Henderson B.A."/>
            <person name="Jones I.B."/>
            <person name="McGettigan J.A."/>
            <person name="Micheletti S.J."/>
            <person name="Nasrallah M.E."/>
            <person name="Ortiz D."/>
            <person name="Piller C.R."/>
            <person name="Privatt S.R."/>
            <person name="Schneider S.L."/>
            <person name="Sharp S."/>
            <person name="Smith T.C."/>
            <person name="Stanton J.D."/>
            <person name="Ullery H.E."/>
            <person name="Wilson R.J."/>
            <person name="Serrano M.G."/>
            <person name="Buck G."/>
            <person name="Lee V."/>
            <person name="Wang Y."/>
            <person name="Carvalho R."/>
            <person name="Voegtly L."/>
            <person name="Shi R."/>
            <person name="Duckworth R."/>
            <person name="Johnson A."/>
            <person name="Loviza R."/>
            <person name="Walstead R."/>
            <person name="Shah Z."/>
            <person name="Kiflezghi M."/>
            <person name="Wade K."/>
            <person name="Ball S.L."/>
            <person name="Bradley K.W."/>
            <person name="Asai D.J."/>
            <person name="Bowman C.A."/>
            <person name="Russell D.A."/>
            <person name="Pope W.H."/>
            <person name="Jacobs-Sera D."/>
            <person name="Hendrix R.W."/>
            <person name="Hatfull G.F."/>
        </authorList>
    </citation>
    <scope>NUCLEOTIDE SEQUENCE</scope>
</reference>
<organism evidence="2">
    <name type="scientific">metagenome</name>
    <dbReference type="NCBI Taxonomy" id="256318"/>
    <lineage>
        <taxon>unclassified sequences</taxon>
        <taxon>metagenomes</taxon>
    </lineage>
</organism>
<proteinExistence type="predicted"/>
<dbReference type="PRINTS" id="PR00412">
    <property type="entry name" value="EPOXHYDRLASE"/>
</dbReference>